<evidence type="ECO:0000313" key="2">
    <source>
        <dbReference type="Proteomes" id="UP000053958"/>
    </source>
</evidence>
<dbReference type="Pfam" id="PF13489">
    <property type="entry name" value="Methyltransf_23"/>
    <property type="match status" value="1"/>
</dbReference>
<dbReference type="Gene3D" id="3.40.50.150">
    <property type="entry name" value="Vaccinia Virus protein VP39"/>
    <property type="match status" value="1"/>
</dbReference>
<name>A0A0F4YNX3_RASE3</name>
<proteinExistence type="predicted"/>
<dbReference type="CDD" id="cd02440">
    <property type="entry name" value="AdoMet_MTases"/>
    <property type="match status" value="1"/>
</dbReference>
<dbReference type="Proteomes" id="UP000053958">
    <property type="component" value="Unassembled WGS sequence"/>
</dbReference>
<dbReference type="STRING" id="1408163.A0A0F4YNX3"/>
<dbReference type="SUPFAM" id="SSF53335">
    <property type="entry name" value="S-adenosyl-L-methionine-dependent methyltransferases"/>
    <property type="match status" value="1"/>
</dbReference>
<keyword evidence="1" id="KW-0489">Methyltransferase</keyword>
<dbReference type="EMBL" id="LASV01000316">
    <property type="protein sequence ID" value="KKA19785.1"/>
    <property type="molecule type" value="Genomic_DNA"/>
</dbReference>
<dbReference type="PANTHER" id="PTHR43591">
    <property type="entry name" value="METHYLTRANSFERASE"/>
    <property type="match status" value="1"/>
</dbReference>
<comment type="caution">
    <text evidence="1">The sequence shown here is derived from an EMBL/GenBank/DDBJ whole genome shotgun (WGS) entry which is preliminary data.</text>
</comment>
<organism evidence="1 2">
    <name type="scientific">Rasamsonia emersonii (strain ATCC 16479 / CBS 393.64 / IMI 116815)</name>
    <dbReference type="NCBI Taxonomy" id="1408163"/>
    <lineage>
        <taxon>Eukaryota</taxon>
        <taxon>Fungi</taxon>
        <taxon>Dikarya</taxon>
        <taxon>Ascomycota</taxon>
        <taxon>Pezizomycotina</taxon>
        <taxon>Eurotiomycetes</taxon>
        <taxon>Eurotiomycetidae</taxon>
        <taxon>Eurotiales</taxon>
        <taxon>Trichocomaceae</taxon>
        <taxon>Rasamsonia</taxon>
    </lineage>
</organism>
<keyword evidence="1" id="KW-0808">Transferase</keyword>
<evidence type="ECO:0000313" key="1">
    <source>
        <dbReference type="EMBL" id="KKA19785.1"/>
    </source>
</evidence>
<dbReference type="OrthoDB" id="2013972at2759"/>
<keyword evidence="2" id="KW-1185">Reference proteome</keyword>
<protein>
    <submittedName>
        <fullName evidence="1">UMTA methyltransferase family protein</fullName>
    </submittedName>
</protein>
<dbReference type="GO" id="GO:0032259">
    <property type="term" value="P:methylation"/>
    <property type="evidence" value="ECO:0007669"/>
    <property type="project" value="UniProtKB-KW"/>
</dbReference>
<dbReference type="InterPro" id="IPR029063">
    <property type="entry name" value="SAM-dependent_MTases_sf"/>
</dbReference>
<dbReference type="AlphaFoldDB" id="A0A0F4YNX3"/>
<accession>A0A0F4YNX3</accession>
<reference evidence="1 2" key="1">
    <citation type="submission" date="2015-04" db="EMBL/GenBank/DDBJ databases">
        <authorList>
            <person name="Heijne W.H."/>
            <person name="Fedorova N.D."/>
            <person name="Nierman W.C."/>
            <person name="Vollebregt A.W."/>
            <person name="Zhao Z."/>
            <person name="Wu L."/>
            <person name="Kumar M."/>
            <person name="Stam H."/>
            <person name="van den Berg M.A."/>
            <person name="Pel H.J."/>
        </authorList>
    </citation>
    <scope>NUCLEOTIDE SEQUENCE [LARGE SCALE GENOMIC DNA]</scope>
    <source>
        <strain evidence="1 2">CBS 393.64</strain>
    </source>
</reference>
<gene>
    <name evidence="1" type="ORF">T310_6210</name>
</gene>
<dbReference type="PANTHER" id="PTHR43591:SF31">
    <property type="entry name" value="LAEA-LIKE, PUTATIVE (AFU_ORTHOLOGUE AFUA_8G01930)-RELATED"/>
    <property type="match status" value="1"/>
</dbReference>
<dbReference type="GeneID" id="25318522"/>
<sequence length="318" mass="36061">MADNPVADNPATASPATANLVTDPLLEADDNPNADADSAIAASSYMLMRVIQPNDEEEQDRMDLVHHIYKILLGGELHLAPLSKNVQRVLDLGTGTGIWALDFADQYPSAQVIGNDLSPIQPKWTAPNCQFEVDDYESDWSYSHPFDYIHGRELSGAVKDYDRLFAQAFQHLKSGGYLEMQSYKQEILCDDGTDEKAPYTRKCVEHLQEASKKFGKSMVEADTWKDRMIKAGFVDVTCRIFKIPIGTWPKDPKLKELGRWHQVAQEESMGPYCYALFSRVLGWQREAIEVLLAMVRKELRDPSIHQYVQIYIVYGRKP</sequence>
<dbReference type="RefSeq" id="XP_013326397.1">
    <property type="nucleotide sequence ID" value="XM_013470943.1"/>
</dbReference>
<dbReference type="GO" id="GO:0008168">
    <property type="term" value="F:methyltransferase activity"/>
    <property type="evidence" value="ECO:0007669"/>
    <property type="project" value="UniProtKB-KW"/>
</dbReference>